<evidence type="ECO:0000256" key="12">
    <source>
        <dbReference type="ARBA" id="ARBA00023136"/>
    </source>
</evidence>
<dbReference type="PROSITE" id="PS50885">
    <property type="entry name" value="HAMP"/>
    <property type="match status" value="1"/>
</dbReference>
<evidence type="ECO:0000256" key="13">
    <source>
        <dbReference type="SAM" id="Phobius"/>
    </source>
</evidence>
<dbReference type="InterPro" id="IPR005467">
    <property type="entry name" value="His_kinase_dom"/>
</dbReference>
<dbReference type="PANTHER" id="PTHR45436">
    <property type="entry name" value="SENSOR HISTIDINE KINASE YKOH"/>
    <property type="match status" value="1"/>
</dbReference>
<dbReference type="GO" id="GO:0005524">
    <property type="term" value="F:ATP binding"/>
    <property type="evidence" value="ECO:0007669"/>
    <property type="project" value="UniProtKB-KW"/>
</dbReference>
<dbReference type="InterPro" id="IPR050428">
    <property type="entry name" value="TCS_sensor_his_kinase"/>
</dbReference>
<dbReference type="InterPro" id="IPR003661">
    <property type="entry name" value="HisK_dim/P_dom"/>
</dbReference>
<comment type="catalytic activity">
    <reaction evidence="1">
        <text>ATP + protein L-histidine = ADP + protein N-phospho-L-histidine.</text>
        <dbReference type="EC" id="2.7.13.3"/>
    </reaction>
</comment>
<dbReference type="InterPro" id="IPR004358">
    <property type="entry name" value="Sig_transdc_His_kin-like_C"/>
</dbReference>
<evidence type="ECO:0000259" key="14">
    <source>
        <dbReference type="PROSITE" id="PS50109"/>
    </source>
</evidence>
<keyword evidence="11" id="KW-0902">Two-component regulatory system</keyword>
<dbReference type="OrthoDB" id="9809567at2"/>
<dbReference type="InterPro" id="IPR003660">
    <property type="entry name" value="HAMP_dom"/>
</dbReference>
<evidence type="ECO:0000256" key="7">
    <source>
        <dbReference type="ARBA" id="ARBA00022741"/>
    </source>
</evidence>
<evidence type="ECO:0000259" key="15">
    <source>
        <dbReference type="PROSITE" id="PS50885"/>
    </source>
</evidence>
<keyword evidence="6 13" id="KW-0812">Transmembrane</keyword>
<evidence type="ECO:0000313" key="17">
    <source>
        <dbReference type="Proteomes" id="UP000028073"/>
    </source>
</evidence>
<dbReference type="EMBL" id="JOKH01000005">
    <property type="protein sequence ID" value="KEQ16497.1"/>
    <property type="molecule type" value="Genomic_DNA"/>
</dbReference>
<evidence type="ECO:0000256" key="3">
    <source>
        <dbReference type="ARBA" id="ARBA00012438"/>
    </source>
</evidence>
<keyword evidence="17" id="KW-1185">Reference proteome</keyword>
<dbReference type="PANTHER" id="PTHR45436:SF4">
    <property type="entry name" value="SENSOR PROTEIN PHOQ"/>
    <property type="match status" value="1"/>
</dbReference>
<dbReference type="GO" id="GO:0005886">
    <property type="term" value="C:plasma membrane"/>
    <property type="evidence" value="ECO:0007669"/>
    <property type="project" value="TreeGrafter"/>
</dbReference>
<reference evidence="16 17" key="1">
    <citation type="submission" date="2014-06" db="EMBL/GenBank/DDBJ databases">
        <title>Whole Genome Sequences of Three Symbiotic Endozoicomonas Bacteria.</title>
        <authorList>
            <person name="Neave M.J."/>
            <person name="Apprill A."/>
            <person name="Voolstra C.R."/>
        </authorList>
    </citation>
    <scope>NUCLEOTIDE SEQUENCE [LARGE SCALE GENOMIC DNA]</scope>
    <source>
        <strain evidence="16 17">DSM 25634</strain>
    </source>
</reference>
<dbReference type="CDD" id="cd16954">
    <property type="entry name" value="HATPase_PhoQ-like"/>
    <property type="match status" value="1"/>
</dbReference>
<dbReference type="PROSITE" id="PS50109">
    <property type="entry name" value="HIS_KIN"/>
    <property type="match status" value="1"/>
</dbReference>
<keyword evidence="4" id="KW-0597">Phosphoprotein</keyword>
<dbReference type="Proteomes" id="UP000028073">
    <property type="component" value="Unassembled WGS sequence"/>
</dbReference>
<evidence type="ECO:0000256" key="9">
    <source>
        <dbReference type="ARBA" id="ARBA00022840"/>
    </source>
</evidence>
<evidence type="ECO:0000256" key="2">
    <source>
        <dbReference type="ARBA" id="ARBA00004370"/>
    </source>
</evidence>
<gene>
    <name evidence="16" type="ORF">GZ78_21835</name>
</gene>
<dbReference type="InterPro" id="IPR036890">
    <property type="entry name" value="HATPase_C_sf"/>
</dbReference>
<evidence type="ECO:0000256" key="4">
    <source>
        <dbReference type="ARBA" id="ARBA00022553"/>
    </source>
</evidence>
<keyword evidence="10 13" id="KW-1133">Transmembrane helix</keyword>
<evidence type="ECO:0000256" key="6">
    <source>
        <dbReference type="ARBA" id="ARBA00022692"/>
    </source>
</evidence>
<dbReference type="EC" id="2.7.13.3" evidence="3"/>
<evidence type="ECO:0000256" key="8">
    <source>
        <dbReference type="ARBA" id="ARBA00022777"/>
    </source>
</evidence>
<dbReference type="CDD" id="cd00082">
    <property type="entry name" value="HisKA"/>
    <property type="match status" value="1"/>
</dbReference>
<organism evidence="16 17">
    <name type="scientific">Endozoicomonas numazuensis</name>
    <dbReference type="NCBI Taxonomy" id="1137799"/>
    <lineage>
        <taxon>Bacteria</taxon>
        <taxon>Pseudomonadati</taxon>
        <taxon>Pseudomonadota</taxon>
        <taxon>Gammaproteobacteria</taxon>
        <taxon>Oceanospirillales</taxon>
        <taxon>Endozoicomonadaceae</taxon>
        <taxon>Endozoicomonas</taxon>
    </lineage>
</organism>
<dbReference type="SMART" id="SM00387">
    <property type="entry name" value="HATPase_c"/>
    <property type="match status" value="1"/>
</dbReference>
<evidence type="ECO:0000313" key="16">
    <source>
        <dbReference type="EMBL" id="KEQ16497.1"/>
    </source>
</evidence>
<evidence type="ECO:0000256" key="11">
    <source>
        <dbReference type="ARBA" id="ARBA00023012"/>
    </source>
</evidence>
<keyword evidence="8" id="KW-0418">Kinase</keyword>
<dbReference type="PRINTS" id="PR00344">
    <property type="entry name" value="BCTRLSENSOR"/>
</dbReference>
<dbReference type="Gene3D" id="3.30.565.10">
    <property type="entry name" value="Histidine kinase-like ATPase, C-terminal domain"/>
    <property type="match status" value="1"/>
</dbReference>
<dbReference type="InterPro" id="IPR036097">
    <property type="entry name" value="HisK_dim/P_sf"/>
</dbReference>
<sequence>MKKRFAALSRISWFSIKSSLRLRVLLASSILLLVSLILVMLSVMASFESAQFGAIRKELAADANVLLTAAHIENGELIMPDKLPDEKFNQVESPVLGIVYDVSGSPIWRSRSTLDEVIHYVPDNDGEITEFDLSSDPAGKYFFYDIDVSLDGVPLIFVTLTPATEYFDVLNSFRRSLMIWLLFTGLGMLLMVWLCMQWSLHPIRQLTCNLREIEAGSSDSLKGEFPRELSKLTAALNQLLNNERSQRERYRDAMADLAHSLKTPLAVLQTVQQSEYLQQQSGESSLPDKDSIVEEQVQRMNQIISYQLQRAVTRQKGLVKNHINVQQLIERITRTLSKVYQHKDVQLDTRVERGCVFAGEEQDLMEIMGNLLENAYKLCLQHVRVSVATSEDQVDKGYLELIIEDDGPGVPVDRRKDILKRGVRADSRTQGQGIGLAIAMEIIDSYEGLLTIEDSELGGALFRIKLYS</sequence>
<accession>A0A081NDH4</accession>
<proteinExistence type="predicted"/>
<comment type="subcellular location">
    <subcellularLocation>
        <location evidence="2">Membrane</location>
    </subcellularLocation>
</comment>
<comment type="caution">
    <text evidence="16">The sequence shown here is derived from an EMBL/GenBank/DDBJ whole genome shotgun (WGS) entry which is preliminary data.</text>
</comment>
<dbReference type="eggNOG" id="COG2205">
    <property type="taxonomic scope" value="Bacteria"/>
</dbReference>
<keyword evidence="9" id="KW-0067">ATP-binding</keyword>
<feature type="domain" description="HAMP" evidence="15">
    <location>
        <begin position="197"/>
        <end position="248"/>
    </location>
</feature>
<dbReference type="Gene3D" id="1.10.287.130">
    <property type="match status" value="1"/>
</dbReference>
<dbReference type="InterPro" id="IPR003594">
    <property type="entry name" value="HATPase_dom"/>
</dbReference>
<name>A0A081NDH4_9GAMM</name>
<dbReference type="STRING" id="1137799.GZ78_21835"/>
<protein>
    <recommendedName>
        <fullName evidence="3">histidine kinase</fullName>
        <ecNumber evidence="3">2.7.13.3</ecNumber>
    </recommendedName>
</protein>
<feature type="domain" description="Histidine kinase" evidence="14">
    <location>
        <begin position="256"/>
        <end position="468"/>
    </location>
</feature>
<keyword evidence="5" id="KW-0808">Transferase</keyword>
<feature type="transmembrane region" description="Helical" evidence="13">
    <location>
        <begin position="177"/>
        <end position="196"/>
    </location>
</feature>
<evidence type="ECO:0000256" key="5">
    <source>
        <dbReference type="ARBA" id="ARBA00022679"/>
    </source>
</evidence>
<evidence type="ECO:0000256" key="10">
    <source>
        <dbReference type="ARBA" id="ARBA00022989"/>
    </source>
</evidence>
<dbReference type="Pfam" id="PF02518">
    <property type="entry name" value="HATPase_c"/>
    <property type="match status" value="1"/>
</dbReference>
<keyword evidence="7" id="KW-0547">Nucleotide-binding</keyword>
<dbReference type="SUPFAM" id="SSF47384">
    <property type="entry name" value="Homodimeric domain of signal transducing histidine kinase"/>
    <property type="match status" value="1"/>
</dbReference>
<evidence type="ECO:0000256" key="1">
    <source>
        <dbReference type="ARBA" id="ARBA00000085"/>
    </source>
</evidence>
<dbReference type="GO" id="GO:0000155">
    <property type="term" value="F:phosphorelay sensor kinase activity"/>
    <property type="evidence" value="ECO:0007669"/>
    <property type="project" value="InterPro"/>
</dbReference>
<keyword evidence="12 13" id="KW-0472">Membrane</keyword>
<dbReference type="InterPro" id="IPR058619">
    <property type="entry name" value="PhoQ/CarS-like_HATPase"/>
</dbReference>
<dbReference type="AlphaFoldDB" id="A0A081NDH4"/>
<dbReference type="RefSeq" id="WP_034840088.1">
    <property type="nucleotide sequence ID" value="NZ_JOKH01000005.1"/>
</dbReference>
<dbReference type="SUPFAM" id="SSF55874">
    <property type="entry name" value="ATPase domain of HSP90 chaperone/DNA topoisomerase II/histidine kinase"/>
    <property type="match status" value="1"/>
</dbReference>